<dbReference type="AlphaFoldDB" id="M2U5T0"/>
<dbReference type="Pfam" id="PF02321">
    <property type="entry name" value="OEP"/>
    <property type="match status" value="2"/>
</dbReference>
<evidence type="ECO:0000313" key="3">
    <source>
        <dbReference type="EMBL" id="EMD83343.1"/>
    </source>
</evidence>
<dbReference type="EMBL" id="AMRV01000003">
    <property type="protein sequence ID" value="EMD83343.1"/>
    <property type="molecule type" value="Genomic_DNA"/>
</dbReference>
<dbReference type="InterPro" id="IPR010131">
    <property type="entry name" value="MdtP/NodT-like"/>
</dbReference>
<sequence>MQISAMGLRAACGVLLAAACVPAAAQESAPLGLAGALSRAGALAPALEEAQANVDAAAGAAVQAGLAPNPELSAELENVAGSGAFSGLRSVEATLAVSQRLELGGKRGARRRAAREQLGAVRLEALMTRADLALAVRSRFIEAAAATARAALAESVVERAQELARIAGALVDAGREPPLRSLRAEAALGEAEAALAEARAVAISARYALASLWGETTAPPMLSAEIPELRAPSNIDSSSALAIQTAAAQRGAAEAAVSRERAYAVPDMTVSAGVRRLEGANAEAAVVSASIGLPFRNRNQGNILTAQARVRGAAAQEQLVRAEFYRDTARARAELRAAEARSETLAERSVPQAEDALRLARIGYRNGRFTLIDVLDAAATRDAVRRSLIAARAEREQAAARLIRLAATEETY</sequence>
<organism evidence="3 4">
    <name type="scientific">Pacificimonas flava</name>
    <dbReference type="NCBI Taxonomy" id="1234595"/>
    <lineage>
        <taxon>Bacteria</taxon>
        <taxon>Pseudomonadati</taxon>
        <taxon>Pseudomonadota</taxon>
        <taxon>Alphaproteobacteria</taxon>
        <taxon>Sphingomonadales</taxon>
        <taxon>Sphingosinicellaceae</taxon>
        <taxon>Pacificimonas</taxon>
    </lineage>
</organism>
<feature type="chain" id="PRO_5004027003" evidence="2">
    <location>
        <begin position="26"/>
        <end position="412"/>
    </location>
</feature>
<dbReference type="PANTHER" id="PTHR30203">
    <property type="entry name" value="OUTER MEMBRANE CATION EFFLUX PROTEIN"/>
    <property type="match status" value="1"/>
</dbReference>
<keyword evidence="4" id="KW-1185">Reference proteome</keyword>
<proteinExistence type="inferred from homology"/>
<dbReference type="PANTHER" id="PTHR30203:SF24">
    <property type="entry name" value="BLR4935 PROTEIN"/>
    <property type="match status" value="1"/>
</dbReference>
<comment type="similarity">
    <text evidence="1">Belongs to the outer membrane factor (OMF) (TC 1.B.17) family.</text>
</comment>
<evidence type="ECO:0000256" key="1">
    <source>
        <dbReference type="ARBA" id="ARBA00007613"/>
    </source>
</evidence>
<accession>M2U5T0</accession>
<comment type="caution">
    <text evidence="3">The sequence shown here is derived from an EMBL/GenBank/DDBJ whole genome shotgun (WGS) entry which is preliminary data.</text>
</comment>
<dbReference type="PATRIC" id="fig|1234595.3.peg.1246"/>
<evidence type="ECO:0000256" key="2">
    <source>
        <dbReference type="SAM" id="SignalP"/>
    </source>
</evidence>
<dbReference type="SUPFAM" id="SSF56954">
    <property type="entry name" value="Outer membrane efflux proteins (OEP)"/>
    <property type="match status" value="1"/>
</dbReference>
<protein>
    <submittedName>
        <fullName evidence="3">Heavy metal RND efflux outer membrane protein, CzcC family</fullName>
    </submittedName>
</protein>
<keyword evidence="2" id="KW-0732">Signal</keyword>
<evidence type="ECO:0000313" key="4">
    <source>
        <dbReference type="Proteomes" id="UP000011717"/>
    </source>
</evidence>
<dbReference type="InterPro" id="IPR003423">
    <property type="entry name" value="OMP_efflux"/>
</dbReference>
<dbReference type="Gene3D" id="1.20.1600.10">
    <property type="entry name" value="Outer membrane efflux proteins (OEP)"/>
    <property type="match status" value="1"/>
</dbReference>
<name>M2U5T0_9SPHN</name>
<dbReference type="GO" id="GO:0015562">
    <property type="term" value="F:efflux transmembrane transporter activity"/>
    <property type="evidence" value="ECO:0007669"/>
    <property type="project" value="InterPro"/>
</dbReference>
<dbReference type="RefSeq" id="WP_008600997.1">
    <property type="nucleotide sequence ID" value="NZ_AMRV01000003.1"/>
</dbReference>
<gene>
    <name evidence="3" type="ORF">C725_1244</name>
</gene>
<feature type="signal peptide" evidence="2">
    <location>
        <begin position="1"/>
        <end position="25"/>
    </location>
</feature>
<dbReference type="Proteomes" id="UP000011717">
    <property type="component" value="Unassembled WGS sequence"/>
</dbReference>
<reference evidence="3 4" key="1">
    <citation type="journal article" date="2013" name="Genome Announc.">
        <title>Draft Genome Sequence of Strain JLT2015T, Belonging to the Family Sphingomonadaceae of the Alphaproteobacteria.</title>
        <authorList>
            <person name="Tang K."/>
            <person name="Liu K."/>
            <person name="Li S."/>
            <person name="Jiao N."/>
        </authorList>
    </citation>
    <scope>NUCLEOTIDE SEQUENCE [LARGE SCALE GENOMIC DNA]</scope>
    <source>
        <strain evidence="3 4">JLT2015</strain>
    </source>
</reference>